<proteinExistence type="predicted"/>
<comment type="caution">
    <text evidence="1">The sequence shown here is derived from an EMBL/GenBank/DDBJ whole genome shotgun (WGS) entry which is preliminary data.</text>
</comment>
<evidence type="ECO:0000313" key="2">
    <source>
        <dbReference type="Proteomes" id="UP001454036"/>
    </source>
</evidence>
<dbReference type="Proteomes" id="UP001454036">
    <property type="component" value="Unassembled WGS sequence"/>
</dbReference>
<reference evidence="1 2" key="1">
    <citation type="submission" date="2024-01" db="EMBL/GenBank/DDBJ databases">
        <title>The complete chloroplast genome sequence of Lithospermum erythrorhizon: insights into the phylogenetic relationship among Boraginaceae species and the maternal lineages of purple gromwells.</title>
        <authorList>
            <person name="Okada T."/>
            <person name="Watanabe K."/>
        </authorList>
    </citation>
    <scope>NUCLEOTIDE SEQUENCE [LARGE SCALE GENOMIC DNA]</scope>
</reference>
<keyword evidence="2" id="KW-1185">Reference proteome</keyword>
<accession>A0AAV3QQL0</accession>
<dbReference type="AlphaFoldDB" id="A0AAV3QQL0"/>
<sequence length="93" mass="10700">MIEEQNKCTCFVLQELNGFICRGRTEIFLSRSRSAPCGWAKPSDEDQDSDVEILKIVQDHDVDPTVSPKDTRRAKRVLVKYKSQQIKKKGCKE</sequence>
<organism evidence="1 2">
    <name type="scientific">Lithospermum erythrorhizon</name>
    <name type="common">Purple gromwell</name>
    <name type="synonym">Lithospermum officinale var. erythrorhizon</name>
    <dbReference type="NCBI Taxonomy" id="34254"/>
    <lineage>
        <taxon>Eukaryota</taxon>
        <taxon>Viridiplantae</taxon>
        <taxon>Streptophyta</taxon>
        <taxon>Embryophyta</taxon>
        <taxon>Tracheophyta</taxon>
        <taxon>Spermatophyta</taxon>
        <taxon>Magnoliopsida</taxon>
        <taxon>eudicotyledons</taxon>
        <taxon>Gunneridae</taxon>
        <taxon>Pentapetalae</taxon>
        <taxon>asterids</taxon>
        <taxon>lamiids</taxon>
        <taxon>Boraginales</taxon>
        <taxon>Boraginaceae</taxon>
        <taxon>Boraginoideae</taxon>
        <taxon>Lithospermeae</taxon>
        <taxon>Lithospermum</taxon>
    </lineage>
</organism>
<name>A0AAV3QQL0_LITER</name>
<protein>
    <submittedName>
        <fullName evidence="1">Uncharacterized protein</fullName>
    </submittedName>
</protein>
<gene>
    <name evidence="1" type="ORF">LIER_20744</name>
</gene>
<dbReference type="EMBL" id="BAABME010005332">
    <property type="protein sequence ID" value="GAA0165306.1"/>
    <property type="molecule type" value="Genomic_DNA"/>
</dbReference>
<evidence type="ECO:0000313" key="1">
    <source>
        <dbReference type="EMBL" id="GAA0165306.1"/>
    </source>
</evidence>